<dbReference type="SUPFAM" id="SSF55753">
    <property type="entry name" value="Actin depolymerizing proteins"/>
    <property type="match status" value="3"/>
</dbReference>
<dbReference type="STRING" id="1661398.A0A482VYW3"/>
<dbReference type="PRINTS" id="PR00597">
    <property type="entry name" value="GELSOLIN"/>
</dbReference>
<dbReference type="SMART" id="SM00262">
    <property type="entry name" value="GEL"/>
    <property type="match status" value="2"/>
</dbReference>
<dbReference type="GO" id="GO:0051016">
    <property type="term" value="P:barbed-end actin filament capping"/>
    <property type="evidence" value="ECO:0007669"/>
    <property type="project" value="TreeGrafter"/>
</dbReference>
<dbReference type="GO" id="GO:0008154">
    <property type="term" value="P:actin polymerization or depolymerization"/>
    <property type="evidence" value="ECO:0007669"/>
    <property type="project" value="TreeGrafter"/>
</dbReference>
<comment type="caution">
    <text evidence="1">The sequence shown here is derived from an EMBL/GenBank/DDBJ whole genome shotgun (WGS) entry which is preliminary data.</text>
</comment>
<dbReference type="OrthoDB" id="28894at2759"/>
<feature type="non-terminal residue" evidence="1">
    <location>
        <position position="395"/>
    </location>
</feature>
<name>A0A482VYW3_ASBVE</name>
<dbReference type="InterPro" id="IPR029006">
    <property type="entry name" value="ADF-H/Gelsolin-like_dom_sf"/>
</dbReference>
<dbReference type="Proteomes" id="UP000292052">
    <property type="component" value="Unassembled WGS sequence"/>
</dbReference>
<proteinExistence type="predicted"/>
<accession>A0A482VYW3</accession>
<dbReference type="PANTHER" id="PTHR11977">
    <property type="entry name" value="VILLIN"/>
    <property type="match status" value="1"/>
</dbReference>
<dbReference type="GO" id="GO:0015629">
    <property type="term" value="C:actin cytoskeleton"/>
    <property type="evidence" value="ECO:0007669"/>
    <property type="project" value="TreeGrafter"/>
</dbReference>
<evidence type="ECO:0000313" key="1">
    <source>
        <dbReference type="EMBL" id="RZC37639.1"/>
    </source>
</evidence>
<evidence type="ECO:0000313" key="2">
    <source>
        <dbReference type="Proteomes" id="UP000292052"/>
    </source>
</evidence>
<dbReference type="AlphaFoldDB" id="A0A482VYW3"/>
<dbReference type="GO" id="GO:0051014">
    <property type="term" value="P:actin filament severing"/>
    <property type="evidence" value="ECO:0007669"/>
    <property type="project" value="TreeGrafter"/>
</dbReference>
<dbReference type="EMBL" id="QDEB01050779">
    <property type="protein sequence ID" value="RZC37639.1"/>
    <property type="molecule type" value="Genomic_DNA"/>
</dbReference>
<dbReference type="InterPro" id="IPR007122">
    <property type="entry name" value="Villin/Gelsolin"/>
</dbReference>
<dbReference type="GO" id="GO:0005737">
    <property type="term" value="C:cytoplasm"/>
    <property type="evidence" value="ECO:0007669"/>
    <property type="project" value="TreeGrafter"/>
</dbReference>
<dbReference type="Gene3D" id="3.40.20.10">
    <property type="entry name" value="Severin"/>
    <property type="match status" value="3"/>
</dbReference>
<dbReference type="PANTHER" id="PTHR11977:SF45">
    <property type="entry name" value="SUPERVILLIN"/>
    <property type="match status" value="1"/>
</dbReference>
<gene>
    <name evidence="1" type="ORF">BDFB_012991</name>
</gene>
<organism evidence="1 2">
    <name type="scientific">Asbolus verrucosus</name>
    <name type="common">Desert ironclad beetle</name>
    <dbReference type="NCBI Taxonomy" id="1661398"/>
    <lineage>
        <taxon>Eukaryota</taxon>
        <taxon>Metazoa</taxon>
        <taxon>Ecdysozoa</taxon>
        <taxon>Arthropoda</taxon>
        <taxon>Hexapoda</taxon>
        <taxon>Insecta</taxon>
        <taxon>Pterygota</taxon>
        <taxon>Neoptera</taxon>
        <taxon>Endopterygota</taxon>
        <taxon>Coleoptera</taxon>
        <taxon>Polyphaga</taxon>
        <taxon>Cucujiformia</taxon>
        <taxon>Tenebrionidae</taxon>
        <taxon>Pimeliinae</taxon>
        <taxon>Asbolus</taxon>
    </lineage>
</organism>
<dbReference type="GO" id="GO:0051015">
    <property type="term" value="F:actin filament binding"/>
    <property type="evidence" value="ECO:0007669"/>
    <property type="project" value="InterPro"/>
</dbReference>
<protein>
    <submittedName>
        <fullName evidence="1">Supervillin-like</fullName>
    </submittedName>
</protein>
<reference evidence="1 2" key="1">
    <citation type="submission" date="2017-03" db="EMBL/GenBank/DDBJ databases">
        <title>Genome of the blue death feigning beetle - Asbolus verrucosus.</title>
        <authorList>
            <person name="Rider S.D."/>
        </authorList>
    </citation>
    <scope>NUCLEOTIDE SEQUENCE [LARGE SCALE GENOMIC DNA]</scope>
    <source>
        <strain evidence="1">Butters</strain>
        <tissue evidence="1">Head and leg muscle</tissue>
    </source>
</reference>
<dbReference type="GO" id="GO:0005546">
    <property type="term" value="F:phosphatidylinositol-4,5-bisphosphate binding"/>
    <property type="evidence" value="ECO:0007669"/>
    <property type="project" value="TreeGrafter"/>
</dbReference>
<sequence>MDNLDSVEPCDVDQMLQPSDTYPDFVIDGVHFGRGDAYCDKDTSTQLKHKTIKLKCWRIVNEKLEEIEDKLINNFYDSETYIVQWNLITEHFRFKTDEVLSKNENRIYFYWKGDAASKGFSPLPESIEKDNPPVERITQWAEPPAFLHLFNGTFIVHNGRHNNLSDEPHLYILRGEMEKEIHLYEVPLKKESLRSRTSFALFNPKEKSSAIWHGSKSSSRCRNAIKKAAEQLFGSDLTEVAEGFEDETFLQSLLNNGDYFINPPDKIVDYTPRLFYLNKITGSFRATEIESSHKSAYLNPFPFLQTHLYSAEQPATFLLDDHDEIWIWQGWQRDEDANFKSECFCTAINYAKQKSKAIKKLVKIQKVIAGFEPVNFTNLFPVWDKREDIVQLQMK</sequence>
<keyword evidence="2" id="KW-1185">Reference proteome</keyword>